<dbReference type="EMBL" id="CP003053">
    <property type="protein sequence ID" value="AFM17427.1"/>
    <property type="molecule type" value="Genomic_DNA"/>
</dbReference>
<dbReference type="STRING" id="710421.Mycch_2660"/>
<protein>
    <submittedName>
        <fullName evidence="1">Uncharacterized protein</fullName>
    </submittedName>
</protein>
<sequence length="86" mass="9915">MSQEQGLRLVANGLATEDLKTAVDDLPTMRLNQTAEAVAAQKHRVVIEANSRMQPPRPEPTPEEIESRKRYMEYLRRRRARLSGWV</sequence>
<evidence type="ECO:0000313" key="1">
    <source>
        <dbReference type="EMBL" id="AFM17427.1"/>
    </source>
</evidence>
<dbReference type="HOGENOM" id="CLU_2494534_0_0_11"/>
<name>I4BJH0_MYCCN</name>
<proteinExistence type="predicted"/>
<dbReference type="AlphaFoldDB" id="I4BJH0"/>
<dbReference type="KEGG" id="mcb:Mycch_2660"/>
<dbReference type="PATRIC" id="fig|710421.3.peg.2654"/>
<reference evidence="1 2" key="1">
    <citation type="submission" date="2012-06" db="EMBL/GenBank/DDBJ databases">
        <title>Complete sequence of chromosome of Mycobacterium chubuense NBB4.</title>
        <authorList>
            <consortium name="US DOE Joint Genome Institute"/>
            <person name="Lucas S."/>
            <person name="Han J."/>
            <person name="Lapidus A."/>
            <person name="Cheng J.-F."/>
            <person name="Goodwin L."/>
            <person name="Pitluck S."/>
            <person name="Peters L."/>
            <person name="Mikhailova N."/>
            <person name="Teshima H."/>
            <person name="Detter J.C."/>
            <person name="Han C."/>
            <person name="Tapia R."/>
            <person name="Land M."/>
            <person name="Hauser L."/>
            <person name="Kyrpides N."/>
            <person name="Ivanova N."/>
            <person name="Pagani I."/>
            <person name="Mattes T."/>
            <person name="Holmes A."/>
            <person name="Rutledge P."/>
            <person name="Paulsen I."/>
            <person name="Coleman N."/>
            <person name="Woyke T."/>
        </authorList>
    </citation>
    <scope>NUCLEOTIDE SEQUENCE [LARGE SCALE GENOMIC DNA]</scope>
    <source>
        <strain evidence="1 2">NBB4</strain>
    </source>
</reference>
<keyword evidence="2" id="KW-1185">Reference proteome</keyword>
<dbReference type="Proteomes" id="UP000006057">
    <property type="component" value="Chromosome"/>
</dbReference>
<accession>I4BJH0</accession>
<organism evidence="1 2">
    <name type="scientific">Mycolicibacterium chubuense (strain NBB4)</name>
    <name type="common">Mycobacterium chubuense</name>
    <dbReference type="NCBI Taxonomy" id="710421"/>
    <lineage>
        <taxon>Bacteria</taxon>
        <taxon>Bacillati</taxon>
        <taxon>Actinomycetota</taxon>
        <taxon>Actinomycetes</taxon>
        <taxon>Mycobacteriales</taxon>
        <taxon>Mycobacteriaceae</taxon>
        <taxon>Mycolicibacterium</taxon>
    </lineage>
</organism>
<gene>
    <name evidence="1" type="ordered locus">Mycch_2660</name>
</gene>
<evidence type="ECO:0000313" key="2">
    <source>
        <dbReference type="Proteomes" id="UP000006057"/>
    </source>
</evidence>